<evidence type="ECO:0000259" key="7">
    <source>
        <dbReference type="PROSITE" id="PS50157"/>
    </source>
</evidence>
<dbReference type="GO" id="GO:1904047">
    <property type="term" value="F:S-adenosyl-L-methionine binding"/>
    <property type="evidence" value="ECO:0007669"/>
    <property type="project" value="TreeGrafter"/>
</dbReference>
<accession>A0A6C0JU20</accession>
<comment type="catalytic activity">
    <reaction evidence="6">
        <text>a 2'-deoxyadenosine in DNA + S-adenosyl-L-methionine = an N(6)-methyl-2'-deoxyadenosine in DNA + S-adenosyl-L-homocysteine + H(+)</text>
        <dbReference type="Rhea" id="RHEA:15197"/>
        <dbReference type="Rhea" id="RHEA-COMP:12418"/>
        <dbReference type="Rhea" id="RHEA-COMP:12419"/>
        <dbReference type="ChEBI" id="CHEBI:15378"/>
        <dbReference type="ChEBI" id="CHEBI:57856"/>
        <dbReference type="ChEBI" id="CHEBI:59789"/>
        <dbReference type="ChEBI" id="CHEBI:90615"/>
        <dbReference type="ChEBI" id="CHEBI:90616"/>
        <dbReference type="EC" id="2.1.1.72"/>
    </reaction>
</comment>
<dbReference type="Pfam" id="PF02086">
    <property type="entry name" value="MethyltransfD12"/>
    <property type="match status" value="1"/>
</dbReference>
<evidence type="ECO:0000256" key="1">
    <source>
        <dbReference type="ARBA" id="ARBA00006594"/>
    </source>
</evidence>
<dbReference type="GO" id="GO:0043565">
    <property type="term" value="F:sequence-specific DNA binding"/>
    <property type="evidence" value="ECO:0007669"/>
    <property type="project" value="TreeGrafter"/>
</dbReference>
<feature type="domain" description="C2H2-type" evidence="7">
    <location>
        <begin position="4"/>
        <end position="31"/>
    </location>
</feature>
<dbReference type="InterPro" id="IPR029063">
    <property type="entry name" value="SAM-dependent_MTases_sf"/>
</dbReference>
<dbReference type="GO" id="GO:0032259">
    <property type="term" value="P:methylation"/>
    <property type="evidence" value="ECO:0007669"/>
    <property type="project" value="UniProtKB-KW"/>
</dbReference>
<evidence type="ECO:0000256" key="3">
    <source>
        <dbReference type="ARBA" id="ARBA00022603"/>
    </source>
</evidence>
<dbReference type="SUPFAM" id="SSF53335">
    <property type="entry name" value="S-adenosyl-L-methionine-dependent methyltransferases"/>
    <property type="match status" value="1"/>
</dbReference>
<dbReference type="GO" id="GO:0009007">
    <property type="term" value="F:site-specific DNA-methyltransferase (adenine-specific) activity"/>
    <property type="evidence" value="ECO:0007669"/>
    <property type="project" value="UniProtKB-EC"/>
</dbReference>
<dbReference type="EC" id="2.1.1.72" evidence="2"/>
<dbReference type="AlphaFoldDB" id="A0A6C0JU20"/>
<keyword evidence="3" id="KW-0489">Methyltransferase</keyword>
<dbReference type="GO" id="GO:0009307">
    <property type="term" value="P:DNA restriction-modification system"/>
    <property type="evidence" value="ECO:0007669"/>
    <property type="project" value="InterPro"/>
</dbReference>
<dbReference type="PROSITE" id="PS50157">
    <property type="entry name" value="ZINC_FINGER_C2H2_2"/>
    <property type="match status" value="1"/>
</dbReference>
<evidence type="ECO:0000256" key="4">
    <source>
        <dbReference type="ARBA" id="ARBA00022679"/>
    </source>
</evidence>
<reference evidence="8" key="1">
    <citation type="journal article" date="2020" name="Nature">
        <title>Giant virus diversity and host interactions through global metagenomics.</title>
        <authorList>
            <person name="Schulz F."/>
            <person name="Roux S."/>
            <person name="Paez-Espino D."/>
            <person name="Jungbluth S."/>
            <person name="Walsh D.A."/>
            <person name="Denef V.J."/>
            <person name="McMahon K.D."/>
            <person name="Konstantinidis K.T."/>
            <person name="Eloe-Fadrosh E.A."/>
            <person name="Kyrpides N.C."/>
            <person name="Woyke T."/>
        </authorList>
    </citation>
    <scope>NUCLEOTIDE SEQUENCE</scope>
    <source>
        <strain evidence="8">GVMAG-S-1074260-58</strain>
    </source>
</reference>
<dbReference type="EMBL" id="MN740706">
    <property type="protein sequence ID" value="QHU09255.1"/>
    <property type="molecule type" value="Genomic_DNA"/>
</dbReference>
<dbReference type="PRINTS" id="PR00505">
    <property type="entry name" value="D12N6MTFRASE"/>
</dbReference>
<evidence type="ECO:0000313" key="8">
    <source>
        <dbReference type="EMBL" id="QHU09255.1"/>
    </source>
</evidence>
<comment type="similarity">
    <text evidence="1">Belongs to the N(4)/N(6)-methyltransferase family.</text>
</comment>
<dbReference type="PROSITE" id="PS51804">
    <property type="entry name" value="ZF_C2HC_LYAR"/>
    <property type="match status" value="1"/>
</dbReference>
<sequence>MVKYSCERCGKDFSQKSHYDSHNRRKTPCENNVDKIKALVDKAVEEKLKELNNKKLIVENEEVIVNKDIKMTEHKIQKPFLKWVGGKTQIINDIISKLPNEINNYHELFLGGGSVLLAVLSLQKQNKILIKNKIYAYDINSDLINVYKNIQNNKEELYKFINLYIEEYDSIKGTIINRKPTSIDEAKTSKESYYYWIRNKYNNIDKNTIECSALFMFINKTCFRGMYREGPNGYNVPYGHYKKTPTIISETYLNYISDLIKNVEFKHSSFTDSIKNVKEGDFVYLDPPYAPENANSFVGYVADGFNLETHKLLFNEIKKLENIKFVMSNAKVDLVTDNFKEYNCDDIIARRAINAKKPGSKTTEVIIYN</sequence>
<protein>
    <recommendedName>
        <fullName evidence="2">site-specific DNA-methyltransferase (adenine-specific)</fullName>
        <ecNumber evidence="2">2.1.1.72</ecNumber>
    </recommendedName>
</protein>
<dbReference type="InterPro" id="IPR002052">
    <property type="entry name" value="DNA_methylase_N6_adenine_CS"/>
</dbReference>
<dbReference type="InterPro" id="IPR012327">
    <property type="entry name" value="MeTrfase_D12"/>
</dbReference>
<organism evidence="8">
    <name type="scientific">viral metagenome</name>
    <dbReference type="NCBI Taxonomy" id="1070528"/>
    <lineage>
        <taxon>unclassified sequences</taxon>
        <taxon>metagenomes</taxon>
        <taxon>organismal metagenomes</taxon>
    </lineage>
</organism>
<dbReference type="PANTHER" id="PTHR30481:SF3">
    <property type="entry name" value="DNA ADENINE METHYLASE"/>
    <property type="match status" value="1"/>
</dbReference>
<dbReference type="PANTHER" id="PTHR30481">
    <property type="entry name" value="DNA ADENINE METHYLASE"/>
    <property type="match status" value="1"/>
</dbReference>
<dbReference type="NCBIfam" id="TIGR00571">
    <property type="entry name" value="dam"/>
    <property type="match status" value="1"/>
</dbReference>
<proteinExistence type="inferred from homology"/>
<dbReference type="InterPro" id="IPR023095">
    <property type="entry name" value="Ade_MeTrfase_dom_2"/>
</dbReference>
<dbReference type="InterPro" id="IPR013087">
    <property type="entry name" value="Znf_C2H2_type"/>
</dbReference>
<evidence type="ECO:0000256" key="5">
    <source>
        <dbReference type="ARBA" id="ARBA00022691"/>
    </source>
</evidence>
<dbReference type="GO" id="GO:0006298">
    <property type="term" value="P:mismatch repair"/>
    <property type="evidence" value="ECO:0007669"/>
    <property type="project" value="TreeGrafter"/>
</dbReference>
<evidence type="ECO:0000256" key="6">
    <source>
        <dbReference type="ARBA" id="ARBA00047942"/>
    </source>
</evidence>
<dbReference type="Gene3D" id="1.10.1020.10">
    <property type="entry name" value="Adenine-specific Methyltransferase, Domain 2"/>
    <property type="match status" value="1"/>
</dbReference>
<dbReference type="Gene3D" id="3.30.160.60">
    <property type="entry name" value="Classic Zinc Finger"/>
    <property type="match status" value="1"/>
</dbReference>
<keyword evidence="5" id="KW-0949">S-adenosyl-L-methionine</keyword>
<dbReference type="Gene3D" id="3.40.50.150">
    <property type="entry name" value="Vaccinia Virus protein VP39"/>
    <property type="match status" value="1"/>
</dbReference>
<evidence type="ECO:0000256" key="2">
    <source>
        <dbReference type="ARBA" id="ARBA00011900"/>
    </source>
</evidence>
<name>A0A6C0JU20_9ZZZZ</name>
<keyword evidence="4" id="KW-0808">Transferase</keyword>
<dbReference type="PROSITE" id="PS00092">
    <property type="entry name" value="N6_MTASE"/>
    <property type="match status" value="1"/>
</dbReference>